<keyword evidence="1" id="KW-0812">Transmembrane</keyword>
<feature type="transmembrane region" description="Helical" evidence="1">
    <location>
        <begin position="269"/>
        <end position="287"/>
    </location>
</feature>
<dbReference type="AlphaFoldDB" id="S3DC11"/>
<sequence length="542" mass="60442">MNHELRNCSSFLTNNITYSCHNPFPNCTIAGGFDLKTLASITIIINNSCPSDSRLYPGYNFPSITNDACQIFSGGNDWKKYPTDEAWGRVIAWKFALYQLAALFPRLPLRFIVELFVLAHLMGDPITTLRDILVKFETCQQRGTMWKKFLASSKITWRSLGLSGKGKPSTHDDRLWMALAAISDAYGEWGPDIREETENLIRALIEPKPRRSRKSRLWFVKLCFGVGNSLAADRTTKFFPMIIAQFFLVFDIGIAFFPAKGRAQRTGAYVNMDVLSVAFASLFFWLIPTVALGSIIGVSQSAHSVPRIILQFSKMSNKPALAPPNVLQHDRELNGGIYSWQPRRRSRNSRDSIADSDSGQYRRAGVIADVLVFIKSFKHHIAPASTIVPIFITSLACVTGLITAYLVPPSGFECRHLGMLSIFSAWMLSWLFGLLLLPSRNHPWHFHFALGKDIVFAVGTLAGLALGQAGIYNRCSCYTIWNGKGIIIPGYVDFRTILNSRIVKEYPAIIIGAGIGFRLLLTCTFASVLELSACFQGVSARR</sequence>
<dbReference type="PROSITE" id="PS51257">
    <property type="entry name" value="PROKAR_LIPOPROTEIN"/>
    <property type="match status" value="1"/>
</dbReference>
<evidence type="ECO:0000313" key="2">
    <source>
        <dbReference type="EMBL" id="EPE35967.1"/>
    </source>
</evidence>
<feature type="transmembrane region" description="Helical" evidence="1">
    <location>
        <begin position="238"/>
        <end position="257"/>
    </location>
</feature>
<accession>S3DC11</accession>
<evidence type="ECO:0000256" key="1">
    <source>
        <dbReference type="SAM" id="Phobius"/>
    </source>
</evidence>
<feature type="transmembrane region" description="Helical" evidence="1">
    <location>
        <begin position="419"/>
        <end position="438"/>
    </location>
</feature>
<dbReference type="Proteomes" id="UP000016922">
    <property type="component" value="Unassembled WGS sequence"/>
</dbReference>
<protein>
    <submittedName>
        <fullName evidence="2">Uncharacterized protein</fullName>
    </submittedName>
</protein>
<evidence type="ECO:0000313" key="3">
    <source>
        <dbReference type="Proteomes" id="UP000016922"/>
    </source>
</evidence>
<gene>
    <name evidence="2" type="ORF">GLAREA_05305</name>
</gene>
<dbReference type="OMA" id="CTIAGGF"/>
<dbReference type="GeneID" id="19464359"/>
<reference evidence="2 3" key="1">
    <citation type="journal article" date="2013" name="BMC Genomics">
        <title>Genomics-driven discovery of the pneumocandin biosynthetic gene cluster in the fungus Glarea lozoyensis.</title>
        <authorList>
            <person name="Chen L."/>
            <person name="Yue Q."/>
            <person name="Zhang X."/>
            <person name="Xiang M."/>
            <person name="Wang C."/>
            <person name="Li S."/>
            <person name="Che Y."/>
            <person name="Ortiz-Lopez F.J."/>
            <person name="Bills G.F."/>
            <person name="Liu X."/>
            <person name="An Z."/>
        </authorList>
    </citation>
    <scope>NUCLEOTIDE SEQUENCE [LARGE SCALE GENOMIC DNA]</scope>
    <source>
        <strain evidence="3">ATCC 20868 / MF5171</strain>
    </source>
</reference>
<feature type="transmembrane region" description="Helical" evidence="1">
    <location>
        <begin position="387"/>
        <end position="407"/>
    </location>
</feature>
<dbReference type="OrthoDB" id="3010248at2759"/>
<name>S3DC11_GLAL2</name>
<feature type="transmembrane region" description="Helical" evidence="1">
    <location>
        <begin position="444"/>
        <end position="466"/>
    </location>
</feature>
<dbReference type="RefSeq" id="XP_008076785.1">
    <property type="nucleotide sequence ID" value="XM_008078594.1"/>
</dbReference>
<keyword evidence="3" id="KW-1185">Reference proteome</keyword>
<organism evidence="2 3">
    <name type="scientific">Glarea lozoyensis (strain ATCC 20868 / MF5171)</name>
    <dbReference type="NCBI Taxonomy" id="1116229"/>
    <lineage>
        <taxon>Eukaryota</taxon>
        <taxon>Fungi</taxon>
        <taxon>Dikarya</taxon>
        <taxon>Ascomycota</taxon>
        <taxon>Pezizomycotina</taxon>
        <taxon>Leotiomycetes</taxon>
        <taxon>Helotiales</taxon>
        <taxon>Helotiaceae</taxon>
        <taxon>Glarea</taxon>
    </lineage>
</organism>
<keyword evidence="1" id="KW-0472">Membrane</keyword>
<dbReference type="KEGG" id="glz:GLAREA_05305"/>
<dbReference type="EMBL" id="KE145353">
    <property type="protein sequence ID" value="EPE35967.1"/>
    <property type="molecule type" value="Genomic_DNA"/>
</dbReference>
<proteinExistence type="predicted"/>
<keyword evidence="1" id="KW-1133">Transmembrane helix</keyword>
<dbReference type="HOGENOM" id="CLU_502516_0_0_1"/>